<feature type="domain" description="Suppressor of fused-like" evidence="1">
    <location>
        <begin position="34"/>
        <end position="180"/>
    </location>
</feature>
<comment type="caution">
    <text evidence="2">The sequence shown here is derived from an EMBL/GenBank/DDBJ whole genome shotgun (WGS) entry which is preliminary data.</text>
</comment>
<dbReference type="OrthoDB" id="3684558at2"/>
<gene>
    <name evidence="2" type="ORF">EIL87_11070</name>
</gene>
<evidence type="ECO:0000313" key="2">
    <source>
        <dbReference type="EMBL" id="RRO17328.1"/>
    </source>
</evidence>
<dbReference type="RefSeq" id="WP_125090144.1">
    <property type="nucleotide sequence ID" value="NZ_RSAA01000009.1"/>
</dbReference>
<name>A0A3R8R3F2_9PSEU</name>
<keyword evidence="3" id="KW-1185">Reference proteome</keyword>
<protein>
    <submittedName>
        <fullName evidence="2">Suppressor of fused domain protein</fullName>
    </submittedName>
</protein>
<dbReference type="Proteomes" id="UP000274515">
    <property type="component" value="Unassembled WGS sequence"/>
</dbReference>
<evidence type="ECO:0000259" key="1">
    <source>
        <dbReference type="Pfam" id="PF05076"/>
    </source>
</evidence>
<dbReference type="EMBL" id="RSAA01000009">
    <property type="protein sequence ID" value="RRO17328.1"/>
    <property type="molecule type" value="Genomic_DNA"/>
</dbReference>
<reference evidence="2 3" key="1">
    <citation type="submission" date="2018-11" db="EMBL/GenBank/DDBJ databases">
        <title>Saccharopolyspora rhizosphaerae sp. nov., an actinomycete isolated from rhizosphere soil in Thailand.</title>
        <authorList>
            <person name="Intra B."/>
            <person name="Euanorasetr J."/>
            <person name="Take A."/>
            <person name="Inahashi Y."/>
            <person name="Mori M."/>
            <person name="Panbangred W."/>
            <person name="Matsumoto A."/>
        </authorList>
    </citation>
    <scope>NUCLEOTIDE SEQUENCE [LARGE SCALE GENOMIC DNA]</scope>
    <source>
        <strain evidence="2 3">H219</strain>
    </source>
</reference>
<dbReference type="InterPro" id="IPR020941">
    <property type="entry name" value="SUFU-like_domain"/>
</dbReference>
<dbReference type="AlphaFoldDB" id="A0A3R8R3F2"/>
<evidence type="ECO:0000313" key="3">
    <source>
        <dbReference type="Proteomes" id="UP000274515"/>
    </source>
</evidence>
<dbReference type="Pfam" id="PF05076">
    <property type="entry name" value="SUFU"/>
    <property type="match status" value="1"/>
</dbReference>
<organism evidence="2 3">
    <name type="scientific">Saccharopolyspora rhizosphaerae</name>
    <dbReference type="NCBI Taxonomy" id="2492662"/>
    <lineage>
        <taxon>Bacteria</taxon>
        <taxon>Bacillati</taxon>
        <taxon>Actinomycetota</taxon>
        <taxon>Actinomycetes</taxon>
        <taxon>Pseudonocardiales</taxon>
        <taxon>Pseudonocardiaceae</taxon>
        <taxon>Saccharopolyspora</taxon>
    </lineage>
</organism>
<sequence>MSRFQGFPAHVEKHVGRVRGADSRSAGGRERAYNLVYCDHADDAHVTVLTSGLREHTAGAPLPQELLCTLRKEQEVYAKHLVGVIAELLTESQARVGYGALIMNDRVLLPDTAIAGALAAPHPYLGDEFDVLLDDGQPVLQLITLVPITRAESQLVARYGRDALYDRWEARETDLVDIFRDDVGVEQSS</sequence>
<accession>A0A3R8R3F2</accession>
<proteinExistence type="predicted"/>